<accession>A0A562SQ71</accession>
<gene>
    <name evidence="1" type="ORF">IQ13_1391</name>
</gene>
<proteinExistence type="predicted"/>
<organism evidence="1 2">
    <name type="scientific">Lacibacter cauensis</name>
    <dbReference type="NCBI Taxonomy" id="510947"/>
    <lineage>
        <taxon>Bacteria</taxon>
        <taxon>Pseudomonadati</taxon>
        <taxon>Bacteroidota</taxon>
        <taxon>Chitinophagia</taxon>
        <taxon>Chitinophagales</taxon>
        <taxon>Chitinophagaceae</taxon>
        <taxon>Lacibacter</taxon>
    </lineage>
</organism>
<sequence length="487" mass="56632">MFQKKKGTKNFYLSIEECILFKTSTLLVPKLLLYNLFFLVICSDFVKGQQTVCDQTELCLSIIGEKYSESEKKILLDNWNDFSGENLNDQFPIDKNIKTRVISLRFDGIGCIYPSFINDTAYRALFLNNQKDQRDYTKLSFFDSYYSDTVDGKFRKALPGILSENLVQTIVGKRESIERNESGAKEIYAFRKTWNSYYLPEIDRAFKAQIQSSPVKYVFFFIHGFNVPYALAHLQGNRMFKEIIENLPKSISVDEVLFVRVFWPALSEKKSDFMNNRCDITNNKLKVHKSKAYYFGTNRAYLAGNTLNNIIAKFPTEVSIQIMTHSFGSVVASSTILCPKPKISERQQAYPLNSELLKAFKESEDLSKHQLHFFMNAAGMPGVSTFSKINQQKNQNHYFYIGHNRKDKTLLKAFIPLIRFPTTKNSSSLGCNYRKEVSKVKHLFAREMLSDHFYEARTSNDKEHDFFCYVQQPQYRQFLITYLHSLK</sequence>
<keyword evidence="1" id="KW-0378">Hydrolase</keyword>
<dbReference type="InterPro" id="IPR010297">
    <property type="entry name" value="DUF900_hydrolase"/>
</dbReference>
<evidence type="ECO:0000313" key="1">
    <source>
        <dbReference type="EMBL" id="TWI83283.1"/>
    </source>
</evidence>
<protein>
    <submittedName>
        <fullName evidence="1">Alpha/beta hydrolase family protein DUF900</fullName>
    </submittedName>
</protein>
<name>A0A562SQ71_9BACT</name>
<dbReference type="GO" id="GO:0016787">
    <property type="term" value="F:hydrolase activity"/>
    <property type="evidence" value="ECO:0007669"/>
    <property type="project" value="UniProtKB-KW"/>
</dbReference>
<evidence type="ECO:0000313" key="2">
    <source>
        <dbReference type="Proteomes" id="UP000316167"/>
    </source>
</evidence>
<comment type="caution">
    <text evidence="1">The sequence shown here is derived from an EMBL/GenBank/DDBJ whole genome shotgun (WGS) entry which is preliminary data.</text>
</comment>
<keyword evidence="2" id="KW-1185">Reference proteome</keyword>
<reference evidence="1 2" key="1">
    <citation type="journal article" date="2015" name="Stand. Genomic Sci.">
        <title>Genomic Encyclopedia of Bacterial and Archaeal Type Strains, Phase III: the genomes of soil and plant-associated and newly described type strains.</title>
        <authorList>
            <person name="Whitman W.B."/>
            <person name="Woyke T."/>
            <person name="Klenk H.P."/>
            <person name="Zhou Y."/>
            <person name="Lilburn T.G."/>
            <person name="Beck B.J."/>
            <person name="De Vos P."/>
            <person name="Vandamme P."/>
            <person name="Eisen J.A."/>
            <person name="Garrity G."/>
            <person name="Hugenholtz P."/>
            <person name="Kyrpides N.C."/>
        </authorList>
    </citation>
    <scope>NUCLEOTIDE SEQUENCE [LARGE SCALE GENOMIC DNA]</scope>
    <source>
        <strain evidence="1 2">CGMCC 1.7271</strain>
    </source>
</reference>
<dbReference type="AlphaFoldDB" id="A0A562SQ71"/>
<dbReference type="EMBL" id="VLLE01000003">
    <property type="protein sequence ID" value="TWI83283.1"/>
    <property type="molecule type" value="Genomic_DNA"/>
</dbReference>
<dbReference type="Pfam" id="PF05990">
    <property type="entry name" value="DUF900"/>
    <property type="match status" value="1"/>
</dbReference>
<dbReference type="Proteomes" id="UP000316167">
    <property type="component" value="Unassembled WGS sequence"/>
</dbReference>